<feature type="region of interest" description="Disordered" evidence="7">
    <location>
        <begin position="310"/>
        <end position="336"/>
    </location>
</feature>
<dbReference type="Pfam" id="PF00229">
    <property type="entry name" value="TNF"/>
    <property type="match status" value="1"/>
</dbReference>
<dbReference type="GO" id="GO:0005615">
    <property type="term" value="C:extracellular space"/>
    <property type="evidence" value="ECO:0007669"/>
    <property type="project" value="UniProtKB-KW"/>
</dbReference>
<dbReference type="PROSITE" id="PS50049">
    <property type="entry name" value="THD_2"/>
    <property type="match status" value="1"/>
</dbReference>
<reference evidence="10 11" key="1">
    <citation type="submission" date="2020-04" db="EMBL/GenBank/DDBJ databases">
        <authorList>
            <person name="Alioto T."/>
            <person name="Alioto T."/>
            <person name="Gomez Garrido J."/>
        </authorList>
    </citation>
    <scope>NUCLEOTIDE SEQUENCE [LARGE SCALE GENOMIC DNA]</scope>
</reference>
<keyword evidence="5" id="KW-1015">Disulfide bond</keyword>
<dbReference type="GO" id="GO:0016020">
    <property type="term" value="C:membrane"/>
    <property type="evidence" value="ECO:0007669"/>
    <property type="project" value="InterPro"/>
</dbReference>
<evidence type="ECO:0000259" key="9">
    <source>
        <dbReference type="PROSITE" id="PS50049"/>
    </source>
</evidence>
<keyword evidence="11" id="KW-1185">Reference proteome</keyword>
<comment type="subcellular location">
    <subcellularLocation>
        <location evidence="1">Secreted</location>
    </subcellularLocation>
</comment>
<keyword evidence="6" id="KW-0325">Glycoprotein</keyword>
<dbReference type="InterPro" id="IPR021184">
    <property type="entry name" value="TNF_CS"/>
</dbReference>
<feature type="compositionally biased region" description="Low complexity" evidence="7">
    <location>
        <begin position="234"/>
        <end position="247"/>
    </location>
</feature>
<dbReference type="EMBL" id="CADEPI010000325">
    <property type="protein sequence ID" value="CAB3383817.1"/>
    <property type="molecule type" value="Genomic_DNA"/>
</dbReference>
<keyword evidence="8" id="KW-0812">Transmembrane</keyword>
<dbReference type="AlphaFoldDB" id="A0A8S1DSL9"/>
<proteinExistence type="inferred from homology"/>
<dbReference type="SUPFAM" id="SSF49842">
    <property type="entry name" value="TNF-like"/>
    <property type="match status" value="1"/>
</dbReference>
<feature type="compositionally biased region" description="Acidic residues" evidence="7">
    <location>
        <begin position="102"/>
        <end position="136"/>
    </location>
</feature>
<evidence type="ECO:0000313" key="10">
    <source>
        <dbReference type="EMBL" id="CAB3383817.1"/>
    </source>
</evidence>
<feature type="region of interest" description="Disordered" evidence="7">
    <location>
        <begin position="218"/>
        <end position="267"/>
    </location>
</feature>
<comment type="similarity">
    <text evidence="2">Belongs to the tumor necrosis factor family.</text>
</comment>
<keyword evidence="4" id="KW-0964">Secreted</keyword>
<evidence type="ECO:0000256" key="4">
    <source>
        <dbReference type="ARBA" id="ARBA00022525"/>
    </source>
</evidence>
<dbReference type="InterPro" id="IPR051748">
    <property type="entry name" value="TNF_Ligand_Superfamily"/>
</dbReference>
<evidence type="ECO:0000256" key="3">
    <source>
        <dbReference type="ARBA" id="ARBA00022514"/>
    </source>
</evidence>
<name>A0A8S1DSL9_9INSE</name>
<feature type="transmembrane region" description="Helical" evidence="8">
    <location>
        <begin position="26"/>
        <end position="49"/>
    </location>
</feature>
<dbReference type="GO" id="GO:0005164">
    <property type="term" value="F:tumor necrosis factor receptor binding"/>
    <property type="evidence" value="ECO:0007669"/>
    <property type="project" value="InterPro"/>
</dbReference>
<evidence type="ECO:0000256" key="5">
    <source>
        <dbReference type="ARBA" id="ARBA00023157"/>
    </source>
</evidence>
<feature type="compositionally biased region" description="Polar residues" evidence="7">
    <location>
        <begin position="83"/>
        <end position="97"/>
    </location>
</feature>
<dbReference type="InterPro" id="IPR006052">
    <property type="entry name" value="TNF_dom"/>
</dbReference>
<dbReference type="Gene3D" id="2.60.120.40">
    <property type="match status" value="1"/>
</dbReference>
<dbReference type="InterPro" id="IPR008983">
    <property type="entry name" value="Tumour_necrosis_fac-like_dom"/>
</dbReference>
<dbReference type="OrthoDB" id="6159739at2759"/>
<accession>A0A8S1DSL9</accession>
<organism evidence="10 11">
    <name type="scientific">Cloeon dipterum</name>
    <dbReference type="NCBI Taxonomy" id="197152"/>
    <lineage>
        <taxon>Eukaryota</taxon>
        <taxon>Metazoa</taxon>
        <taxon>Ecdysozoa</taxon>
        <taxon>Arthropoda</taxon>
        <taxon>Hexapoda</taxon>
        <taxon>Insecta</taxon>
        <taxon>Pterygota</taxon>
        <taxon>Palaeoptera</taxon>
        <taxon>Ephemeroptera</taxon>
        <taxon>Pisciforma</taxon>
        <taxon>Baetidae</taxon>
        <taxon>Cloeon</taxon>
    </lineage>
</organism>
<dbReference type="PROSITE" id="PS00251">
    <property type="entry name" value="THD_1"/>
    <property type="match status" value="1"/>
</dbReference>
<dbReference type="GO" id="GO:0005125">
    <property type="term" value="F:cytokine activity"/>
    <property type="evidence" value="ECO:0007669"/>
    <property type="project" value="UniProtKB-KW"/>
</dbReference>
<comment type="caution">
    <text evidence="10">The sequence shown here is derived from an EMBL/GenBank/DDBJ whole genome shotgun (WGS) entry which is preliminary data.</text>
</comment>
<evidence type="ECO:0000313" key="11">
    <source>
        <dbReference type="Proteomes" id="UP000494165"/>
    </source>
</evidence>
<keyword evidence="8" id="KW-0472">Membrane</keyword>
<evidence type="ECO:0000256" key="1">
    <source>
        <dbReference type="ARBA" id="ARBA00004613"/>
    </source>
</evidence>
<feature type="domain" description="THD" evidence="9">
    <location>
        <begin position="340"/>
        <end position="487"/>
    </location>
</feature>
<evidence type="ECO:0000256" key="2">
    <source>
        <dbReference type="ARBA" id="ARBA00008670"/>
    </source>
</evidence>
<dbReference type="GO" id="GO:0006955">
    <property type="term" value="P:immune response"/>
    <property type="evidence" value="ECO:0007669"/>
    <property type="project" value="InterPro"/>
</dbReference>
<feature type="region of interest" description="Disordered" evidence="7">
    <location>
        <begin position="83"/>
        <end position="169"/>
    </location>
</feature>
<gene>
    <name evidence="10" type="ORF">CLODIP_2_CD03466</name>
</gene>
<dbReference type="PANTHER" id="PTHR15151">
    <property type="entry name" value="PROTEIN EIGER"/>
    <property type="match status" value="1"/>
</dbReference>
<protein>
    <recommendedName>
        <fullName evidence="9">THD domain-containing protein</fullName>
    </recommendedName>
</protein>
<keyword evidence="8" id="KW-1133">Transmembrane helix</keyword>
<evidence type="ECO:0000256" key="7">
    <source>
        <dbReference type="SAM" id="MobiDB-lite"/>
    </source>
</evidence>
<dbReference type="PANTHER" id="PTHR15151:SF24">
    <property type="entry name" value="A PROLIFERATION-INDUCING LIGAND-LIKE PROTEIN-RELATED"/>
    <property type="match status" value="1"/>
</dbReference>
<keyword evidence="3" id="KW-0202">Cytokine</keyword>
<evidence type="ECO:0000256" key="8">
    <source>
        <dbReference type="SAM" id="Phobius"/>
    </source>
</evidence>
<sequence>MSPKCEAEALFDAGPHGPPHPPSRPLLLVLLAAAVGACLGAVIVAALAAPQVVSLRAQQDRLQADVLRLQHLYLQFQMQETSTPAALVGTSSSTETFNPYDAMDENSDESYDYGEDESTDDDDDEDNTLDDDDDDESSRRRRRDVEMAPPVRVARSQGQPTVDRTSDGVPVVSLSYEQVKQMNRSGHHLRLYDQLATSPPLPPTADPIQLHHRISPLWESPKNYEQDKKKKKAPSSSGSSSGVTASTIMNRRSRTMDTPEEGGAVSLGASMAPGVVLRVLQDRGGQHNPPQAAGIAPPTIVRRPAGGLVRSAGAEQHDKRPRRKHQPRSDAGGNHHPFRVAAHFTADSSMYTLAHPNYKGNGRLRHAGVFTDWKSADFMDELALERYFSLKDGILTVKLGGLYYFYSQIYYIEDHDTNGYNVFVNSEVRLQCVTTTHSSTNVVKVNTCYTGGVLYLRPGDTIFLRDIAGLRYSLFEREKSFFGLYRFANAQPRLSSSS</sequence>
<evidence type="ECO:0000256" key="6">
    <source>
        <dbReference type="ARBA" id="ARBA00023180"/>
    </source>
</evidence>
<dbReference type="Proteomes" id="UP000494165">
    <property type="component" value="Unassembled WGS sequence"/>
</dbReference>